<accession>A0ABS2ST43</accession>
<comment type="caution">
    <text evidence="1">The sequence shown here is derived from an EMBL/GenBank/DDBJ whole genome shotgun (WGS) entry which is preliminary data.</text>
</comment>
<evidence type="ECO:0000313" key="2">
    <source>
        <dbReference type="Proteomes" id="UP001179280"/>
    </source>
</evidence>
<name>A0ABS2ST43_9BACI</name>
<evidence type="ECO:0008006" key="3">
    <source>
        <dbReference type="Google" id="ProtNLM"/>
    </source>
</evidence>
<keyword evidence="2" id="KW-1185">Reference proteome</keyword>
<dbReference type="Proteomes" id="UP001179280">
    <property type="component" value="Unassembled WGS sequence"/>
</dbReference>
<organism evidence="1 2">
    <name type="scientific">Shouchella xiaoxiensis</name>
    <dbReference type="NCBI Taxonomy" id="766895"/>
    <lineage>
        <taxon>Bacteria</taxon>
        <taxon>Bacillati</taxon>
        <taxon>Bacillota</taxon>
        <taxon>Bacilli</taxon>
        <taxon>Bacillales</taxon>
        <taxon>Bacillaceae</taxon>
        <taxon>Shouchella</taxon>
    </lineage>
</organism>
<sequence length="194" mass="22422">MPNKMDYIWYASYGSNLLYNRFMRYIEGGRLEGSSETEQGARDTSPPLKSMAYSIRHELYFAKERSKWGEGGVAFIRNMQNSEISTHSKAYLVTTEQFEDVVCQENQVRSIKVDYELLLKQGYLDLLDNWYGRLLLVGFKESLPIVTFTAPLDWSAVEENRPSQAYESVILKGLQELGLSRQRALAYLTSRYPE</sequence>
<reference evidence="1" key="1">
    <citation type="submission" date="2021-01" db="EMBL/GenBank/DDBJ databases">
        <title>Genomic Encyclopedia of Type Strains, Phase IV (KMG-IV): sequencing the most valuable type-strain genomes for metagenomic binning, comparative biology and taxonomic classification.</title>
        <authorList>
            <person name="Goeker M."/>
        </authorList>
    </citation>
    <scope>NUCLEOTIDE SEQUENCE</scope>
    <source>
        <strain evidence="1">DSM 21943</strain>
    </source>
</reference>
<protein>
    <recommendedName>
        <fullName evidence="3">Histone deacetylase</fullName>
    </recommendedName>
</protein>
<proteinExistence type="predicted"/>
<dbReference type="RefSeq" id="WP_204465917.1">
    <property type="nucleotide sequence ID" value="NZ_JAFBCV010000005.1"/>
</dbReference>
<dbReference type="Gene3D" id="3.10.490.10">
    <property type="entry name" value="Gamma-glutamyl cyclotransferase-like"/>
    <property type="match status" value="1"/>
</dbReference>
<gene>
    <name evidence="1" type="ORF">JOC54_001949</name>
</gene>
<dbReference type="EMBL" id="JAFBCV010000005">
    <property type="protein sequence ID" value="MBM7838690.1"/>
    <property type="molecule type" value="Genomic_DNA"/>
</dbReference>
<evidence type="ECO:0000313" key="1">
    <source>
        <dbReference type="EMBL" id="MBM7838690.1"/>
    </source>
</evidence>